<evidence type="ECO:0000259" key="1">
    <source>
        <dbReference type="Pfam" id="PF12697"/>
    </source>
</evidence>
<dbReference type="SUPFAM" id="SSF53474">
    <property type="entry name" value="alpha/beta-Hydrolases"/>
    <property type="match status" value="1"/>
</dbReference>
<dbReference type="AlphaFoldDB" id="A0A5K1K2E5"/>
<organism evidence="2">
    <name type="scientific">Ganoderma boninense</name>
    <dbReference type="NCBI Taxonomy" id="34458"/>
    <lineage>
        <taxon>Eukaryota</taxon>
        <taxon>Fungi</taxon>
        <taxon>Dikarya</taxon>
        <taxon>Basidiomycota</taxon>
        <taxon>Agaricomycotina</taxon>
        <taxon>Agaricomycetes</taxon>
        <taxon>Polyporales</taxon>
        <taxon>Polyporaceae</taxon>
        <taxon>Ganoderma</taxon>
    </lineage>
</organism>
<name>A0A5K1K2E5_9APHY</name>
<gene>
    <name evidence="2" type="primary">I1R980</name>
</gene>
<proteinExistence type="predicted"/>
<sequence>MTDIEATEFTLPALVDDGGLDVVVTRYRHRQFSDISAGGTRISLVCVHAVSYYKESWLPALEHLFELQSKTPSGSFTIIEAWSVDSPNHGRAAIANEAQLMARPEGISAYVWAHAVQALLKSGLVQGTSVVGLGHSAGACVLYDPLATSSLLASY</sequence>
<dbReference type="Gene3D" id="3.40.50.1820">
    <property type="entry name" value="alpha/beta hydrolase"/>
    <property type="match status" value="1"/>
</dbReference>
<protein>
    <submittedName>
        <fullName evidence="2">N/A</fullName>
    </submittedName>
</protein>
<dbReference type="EMBL" id="LR727747">
    <property type="protein sequence ID" value="VWO99575.1"/>
    <property type="molecule type" value="Genomic_DNA"/>
</dbReference>
<dbReference type="Pfam" id="PF12697">
    <property type="entry name" value="Abhydrolase_6"/>
    <property type="match status" value="1"/>
</dbReference>
<dbReference type="InterPro" id="IPR000073">
    <property type="entry name" value="AB_hydrolase_1"/>
</dbReference>
<reference evidence="2" key="1">
    <citation type="submission" date="2019-10" db="EMBL/GenBank/DDBJ databases">
        <authorList>
            <person name="Nor Muhammad N."/>
        </authorList>
    </citation>
    <scope>NUCLEOTIDE SEQUENCE</scope>
</reference>
<dbReference type="InterPro" id="IPR029058">
    <property type="entry name" value="AB_hydrolase_fold"/>
</dbReference>
<accession>A0A5K1K2E5</accession>
<evidence type="ECO:0000313" key="2">
    <source>
        <dbReference type="EMBL" id="VWO99575.1"/>
    </source>
</evidence>
<feature type="domain" description="AB hydrolase-1" evidence="1">
    <location>
        <begin position="44"/>
        <end position="144"/>
    </location>
</feature>